<sequence>MRARLILAFLLAPLGLVLPAQGQAAGEGGSDGLGYAGLEICNDTAVPQSVSLAYRDDGRWMSHGWWGLPPETCERVLDGSLKNRFYYFRSEAENWQFLDERISFCTAPGDFTIYGDRDCAIRGYDSAFFAKIDTNIAAAPSASDQPTVAYVTRLSLHSRPKADGAGPLSTAIPGAGATADLAFDQDVTFQGCEERGDGRVICKLVMGAGQLCVTNDGMTDPAIIDRLQALDPGTPVRVSGESLTSGDRVTFASLNSLTERAETRHDLMLDDLAGRWVSQADAYDLFIIEGASRHNFYGSVETMTELLSVQTACDDASGTGPYMVAQAEDGGPTHCYRIISLTEGELVLSYMPRGTELRYHRQDQPLN</sequence>
<evidence type="ECO:0000313" key="2">
    <source>
        <dbReference type="EMBL" id="ATG43965.1"/>
    </source>
</evidence>
<dbReference type="AlphaFoldDB" id="A0AAN1LAY2"/>
<dbReference type="Pfam" id="PF06282">
    <property type="entry name" value="DUF1036"/>
    <property type="match status" value="1"/>
</dbReference>
<name>A0AAN1LAY2_9RHOB</name>
<dbReference type="InterPro" id="IPR009380">
    <property type="entry name" value="DUF1036"/>
</dbReference>
<feature type="signal peptide" evidence="1">
    <location>
        <begin position="1"/>
        <end position="24"/>
    </location>
</feature>
<protein>
    <submittedName>
        <fullName evidence="2">Integral membrane protein</fullName>
    </submittedName>
</protein>
<reference evidence="2 3" key="1">
    <citation type="journal article" date="2017" name="Front. Microbiol.">
        <title>Phaeobacter piscinae sp. nov., a species of the Roseobacter group and potential aquaculture probiont.</title>
        <authorList>
            <person name="Sonnenschein E.C."/>
            <person name="Phippen C.B.W."/>
            <person name="Nielsen K.F."/>
            <person name="Mateiu R.V."/>
            <person name="Melchiorsen J."/>
            <person name="Gram L."/>
            <person name="Overmann J."/>
            <person name="Freese H.M."/>
        </authorList>
    </citation>
    <scope>NUCLEOTIDE SEQUENCE [LARGE SCALE GENOMIC DNA]</scope>
    <source>
        <strain evidence="2 3">P13</strain>
    </source>
</reference>
<dbReference type="Proteomes" id="UP000218606">
    <property type="component" value="Chromosome"/>
</dbReference>
<proteinExistence type="predicted"/>
<evidence type="ECO:0000256" key="1">
    <source>
        <dbReference type="SAM" id="SignalP"/>
    </source>
</evidence>
<keyword evidence="1" id="KW-0732">Signal</keyword>
<accession>A0AAN1LAY2</accession>
<dbReference type="EMBL" id="CP010767">
    <property type="protein sequence ID" value="ATG43965.1"/>
    <property type="molecule type" value="Genomic_DNA"/>
</dbReference>
<organism evidence="2 3">
    <name type="scientific">Phaeobacter piscinae</name>
    <dbReference type="NCBI Taxonomy" id="1580596"/>
    <lineage>
        <taxon>Bacteria</taxon>
        <taxon>Pseudomonadati</taxon>
        <taxon>Pseudomonadota</taxon>
        <taxon>Alphaproteobacteria</taxon>
        <taxon>Rhodobacterales</taxon>
        <taxon>Roseobacteraceae</taxon>
        <taxon>Phaeobacter</taxon>
    </lineage>
</organism>
<feature type="chain" id="PRO_5042988808" evidence="1">
    <location>
        <begin position="25"/>
        <end position="367"/>
    </location>
</feature>
<evidence type="ECO:0000313" key="3">
    <source>
        <dbReference type="Proteomes" id="UP000218606"/>
    </source>
</evidence>
<dbReference type="RefSeq" id="WP_096871733.1">
    <property type="nucleotide sequence ID" value="NZ_CP010715.1"/>
</dbReference>
<gene>
    <name evidence="2" type="ORF">PhaeoP13_02036</name>
</gene>